<reference evidence="8" key="1">
    <citation type="submission" date="2022-12" db="EMBL/GenBank/DDBJ databases">
        <authorList>
            <person name="Petersen C."/>
        </authorList>
    </citation>
    <scope>NUCLEOTIDE SEQUENCE</scope>
    <source>
        <strain evidence="8">IBT 16125</strain>
    </source>
</reference>
<protein>
    <recommendedName>
        <fullName evidence="2">HECT-type E3 ubiquitin transferase</fullName>
        <ecNumber evidence="2">2.3.2.26</ecNumber>
    </recommendedName>
</protein>
<feature type="region of interest" description="Disordered" evidence="6">
    <location>
        <begin position="740"/>
        <end position="764"/>
    </location>
</feature>
<gene>
    <name evidence="8" type="ORF">N7458_008260</name>
</gene>
<name>A0AAD6G1M9_9EURO</name>
<evidence type="ECO:0000313" key="8">
    <source>
        <dbReference type="EMBL" id="KAJ5444388.1"/>
    </source>
</evidence>
<feature type="compositionally biased region" description="Basic and acidic residues" evidence="6">
    <location>
        <begin position="241"/>
        <end position="255"/>
    </location>
</feature>
<keyword evidence="9" id="KW-1185">Reference proteome</keyword>
<dbReference type="RefSeq" id="XP_056764468.1">
    <property type="nucleotide sequence ID" value="XM_056911642.1"/>
</dbReference>
<feature type="compositionally biased region" description="Basic and acidic residues" evidence="6">
    <location>
        <begin position="589"/>
        <end position="602"/>
    </location>
</feature>
<dbReference type="CDD" id="cd00078">
    <property type="entry name" value="HECTc"/>
    <property type="match status" value="1"/>
</dbReference>
<dbReference type="EC" id="2.3.2.26" evidence="2"/>
<dbReference type="SMART" id="SM00119">
    <property type="entry name" value="HECTc"/>
    <property type="match status" value="1"/>
</dbReference>
<dbReference type="GO" id="GO:0061630">
    <property type="term" value="F:ubiquitin protein ligase activity"/>
    <property type="evidence" value="ECO:0007669"/>
    <property type="project" value="UniProtKB-EC"/>
</dbReference>
<feature type="region of interest" description="Disordered" evidence="6">
    <location>
        <begin position="1"/>
        <end position="122"/>
    </location>
</feature>
<dbReference type="GeneID" id="81601885"/>
<dbReference type="Proteomes" id="UP001213681">
    <property type="component" value="Unassembled WGS sequence"/>
</dbReference>
<dbReference type="PANTHER" id="PTHR45700">
    <property type="entry name" value="UBIQUITIN-PROTEIN LIGASE E3C"/>
    <property type="match status" value="1"/>
</dbReference>
<dbReference type="GO" id="GO:0000209">
    <property type="term" value="P:protein polyubiquitination"/>
    <property type="evidence" value="ECO:0007669"/>
    <property type="project" value="InterPro"/>
</dbReference>
<dbReference type="EMBL" id="JAPVEA010000007">
    <property type="protein sequence ID" value="KAJ5444388.1"/>
    <property type="molecule type" value="Genomic_DNA"/>
</dbReference>
<evidence type="ECO:0000256" key="6">
    <source>
        <dbReference type="SAM" id="MobiDB-lite"/>
    </source>
</evidence>
<evidence type="ECO:0000256" key="3">
    <source>
        <dbReference type="ARBA" id="ARBA00022679"/>
    </source>
</evidence>
<reference evidence="8" key="2">
    <citation type="journal article" date="2023" name="IMA Fungus">
        <title>Comparative genomic study of the Penicillium genus elucidates a diverse pangenome and 15 lateral gene transfer events.</title>
        <authorList>
            <person name="Petersen C."/>
            <person name="Sorensen T."/>
            <person name="Nielsen M.R."/>
            <person name="Sondergaard T.E."/>
            <person name="Sorensen J.L."/>
            <person name="Fitzpatrick D.A."/>
            <person name="Frisvad J.C."/>
            <person name="Nielsen K.L."/>
        </authorList>
    </citation>
    <scope>NUCLEOTIDE SEQUENCE</scope>
    <source>
        <strain evidence="8">IBT 16125</strain>
    </source>
</reference>
<comment type="caution">
    <text evidence="8">The sequence shown here is derived from an EMBL/GenBank/DDBJ whole genome shotgun (WGS) entry which is preliminary data.</text>
</comment>
<feature type="region of interest" description="Disordered" evidence="6">
    <location>
        <begin position="232"/>
        <end position="345"/>
    </location>
</feature>
<sequence>MPSRPGRDPPLPPLPPILSPSVTAPPSSLPRGLPVAPALDITRKRLPERQNAPTMATMNGSAPTSSRRGHHRSISHPFPFPGLGKRRDKAKANMWESDSDSDEITFPTDTVDGSPRKDSRVGGDLAETKCQTCNSTVRWPRNLKTFRCSACLMVTDLDPEPLNESNPSVNPDAEDRARTGRAKNHPFDDRPLPPLPPSARPPEQKPDMPLSAKYMSDMIDRCLSMYFDKFLDGSKSSPGPDDNRNGRARPSRPEEYSSVTGRGPGGHLSPPRDPRSRSTSGSGERLGVPKNPSTFLTPHVAQWEGKDTPVRTRANSDLQSSPNTDRRTQDRPTHHSDLENKDREAHHGVFERLENYLIASLKGIDVLNTSFSTHQLSVRSASSGNPPRMKMDPNTVLESNLNAAVFEPDAKTLLLGDLAENSSWWMTEWAQAEGHLAPSAREKGTLDSRLVSSRSPRINWAEVGRWHQLLLTAGSSWAERWVAKRPDHIRSDADAARQKRWESVNLAQMEREIIESRVHLQRTFMKAVENLLKRPRRLIKKADDTRWLFILLANPLLSSPGAYSPPRPAKAPPRDGRRPSHPIGGPRPTTRDGKSSHKDQNRHGSTSHHHGVVKRILGLMSNASNECHHHFVSWLSRFSPSQFERMVELIGGFVTYRLTRQHGRKRKEITKDGDELIPSFASAAGNTPAELHAAINNRRSPNKKPEKKKEAPIVYVEDWQIKAGSRILSLLFTANTEGSRRSDVHSRDSRTQRHPNSTAQSGRRDSYMVPISAFYNTLLDYSDLIADFEVWESKGSKFSFCQYPFLLSIWAKIHIMEHDARRQMEVKAREAFFSSILNHRAVSQYLVLKVRRECLVEDSLRAVSESVGAGSEEIKKGLRIEFVGEEGVDAGGLRKEWFLLLVREVFDPYHGLFIYDDDSQYCYFNPYCFESSEQFYLVGVLLGLAIYNSTILDVDLPPFAFRKLLAAAPQNTGLHPSNPHHSKFKCTLDDLAEFRPALAKGLRGLLEFDGDVAETFCYDFVAQVDRYGEVVTVPLCAGGEKRPVTNSNRREFVDMYVRYLLDTAVARQFEPFKRGFFTVCGGNALSLFRSEEIELLVRGSDEPLDVTSLRAVATYDNWSAQRPEAIAAVQWFWDFFESSPPQAQRKILSFVTGSDRIPAMGATSLSIRLACLGDDCSRYPIARTCFNMLGLYRYGSREKLEKLLWDAVVNSEGFGLK</sequence>
<feature type="compositionally biased region" description="Polar residues" evidence="6">
    <location>
        <begin position="51"/>
        <end position="64"/>
    </location>
</feature>
<dbReference type="PROSITE" id="PS50237">
    <property type="entry name" value="HECT"/>
    <property type="match status" value="1"/>
</dbReference>
<feature type="compositionally biased region" description="Basic and acidic residues" evidence="6">
    <location>
        <begin position="740"/>
        <end position="751"/>
    </location>
</feature>
<evidence type="ECO:0000313" key="9">
    <source>
        <dbReference type="Proteomes" id="UP001213681"/>
    </source>
</evidence>
<dbReference type="InterPro" id="IPR044611">
    <property type="entry name" value="E3A/B/C-like"/>
</dbReference>
<evidence type="ECO:0000256" key="4">
    <source>
        <dbReference type="ARBA" id="ARBA00022786"/>
    </source>
</evidence>
<keyword evidence="3" id="KW-0808">Transferase</keyword>
<dbReference type="InterPro" id="IPR000569">
    <property type="entry name" value="HECT_dom"/>
</dbReference>
<evidence type="ECO:0000256" key="1">
    <source>
        <dbReference type="ARBA" id="ARBA00000885"/>
    </source>
</evidence>
<feature type="region of interest" description="Disordered" evidence="6">
    <location>
        <begin position="157"/>
        <end position="210"/>
    </location>
</feature>
<dbReference type="Gene3D" id="3.90.1750.10">
    <property type="entry name" value="Hect, E3 ligase catalytic domains"/>
    <property type="match status" value="1"/>
</dbReference>
<feature type="compositionally biased region" description="Pro residues" evidence="6">
    <location>
        <begin position="8"/>
        <end position="18"/>
    </location>
</feature>
<keyword evidence="4 5" id="KW-0833">Ubl conjugation pathway</keyword>
<evidence type="ECO:0000256" key="5">
    <source>
        <dbReference type="PROSITE-ProRule" id="PRU00104"/>
    </source>
</evidence>
<dbReference type="Pfam" id="PF00632">
    <property type="entry name" value="HECT"/>
    <property type="match status" value="1"/>
</dbReference>
<proteinExistence type="predicted"/>
<dbReference type="InterPro" id="IPR035983">
    <property type="entry name" value="Hect_E3_ubiquitin_ligase"/>
</dbReference>
<accession>A0AAD6G1M9</accession>
<dbReference type="PANTHER" id="PTHR45700:SF8">
    <property type="entry name" value="HECT-TYPE E3 UBIQUITIN TRANSFERASE"/>
    <property type="match status" value="1"/>
</dbReference>
<dbReference type="Gene3D" id="3.30.2410.10">
    <property type="entry name" value="Hect, E3 ligase catalytic domain"/>
    <property type="match status" value="1"/>
</dbReference>
<feature type="compositionally biased region" description="Polar residues" evidence="6">
    <location>
        <begin position="313"/>
        <end position="323"/>
    </location>
</feature>
<feature type="region of interest" description="Disordered" evidence="6">
    <location>
        <begin position="561"/>
        <end position="610"/>
    </location>
</feature>
<comment type="catalytic activity">
    <reaction evidence="1">
        <text>S-ubiquitinyl-[E2 ubiquitin-conjugating enzyme]-L-cysteine + [acceptor protein]-L-lysine = [E2 ubiquitin-conjugating enzyme]-L-cysteine + N(6)-ubiquitinyl-[acceptor protein]-L-lysine.</text>
        <dbReference type="EC" id="2.3.2.26"/>
    </reaction>
</comment>
<dbReference type="SUPFAM" id="SSF56204">
    <property type="entry name" value="Hect, E3 ligase catalytic domain"/>
    <property type="match status" value="1"/>
</dbReference>
<organism evidence="8 9">
    <name type="scientific">Penicillium daleae</name>
    <dbReference type="NCBI Taxonomy" id="63821"/>
    <lineage>
        <taxon>Eukaryota</taxon>
        <taxon>Fungi</taxon>
        <taxon>Dikarya</taxon>
        <taxon>Ascomycota</taxon>
        <taxon>Pezizomycotina</taxon>
        <taxon>Eurotiomycetes</taxon>
        <taxon>Eurotiomycetidae</taxon>
        <taxon>Eurotiales</taxon>
        <taxon>Aspergillaceae</taxon>
        <taxon>Penicillium</taxon>
    </lineage>
</organism>
<dbReference type="AlphaFoldDB" id="A0AAD6G1M9"/>
<dbReference type="Gene3D" id="3.30.2160.10">
    <property type="entry name" value="Hect, E3 ligase catalytic domain"/>
    <property type="match status" value="1"/>
</dbReference>
<evidence type="ECO:0000259" key="7">
    <source>
        <dbReference type="PROSITE" id="PS50237"/>
    </source>
</evidence>
<feature type="active site" description="Glycyl thioester intermediate" evidence="5">
    <location>
        <position position="1185"/>
    </location>
</feature>
<feature type="compositionally biased region" description="Basic and acidic residues" evidence="6">
    <location>
        <begin position="324"/>
        <end position="345"/>
    </location>
</feature>
<evidence type="ECO:0000256" key="2">
    <source>
        <dbReference type="ARBA" id="ARBA00012485"/>
    </source>
</evidence>
<feature type="domain" description="HECT" evidence="7">
    <location>
        <begin position="870"/>
        <end position="1217"/>
    </location>
</feature>